<dbReference type="InterPro" id="IPR052712">
    <property type="entry name" value="Acid_resist_chaperone_HdeD"/>
</dbReference>
<dbReference type="PANTHER" id="PTHR34989:SF1">
    <property type="entry name" value="PROTEIN HDED"/>
    <property type="match status" value="1"/>
</dbReference>
<keyword evidence="1" id="KW-0472">Membrane</keyword>
<keyword evidence="3" id="KW-1185">Reference proteome</keyword>
<dbReference type="EMBL" id="JAGIZB010000007">
    <property type="protein sequence ID" value="MBP0444910.1"/>
    <property type="molecule type" value="Genomic_DNA"/>
</dbReference>
<evidence type="ECO:0000313" key="2">
    <source>
        <dbReference type="EMBL" id="MBP0444910.1"/>
    </source>
</evidence>
<proteinExistence type="predicted"/>
<feature type="transmembrane region" description="Helical" evidence="1">
    <location>
        <begin position="99"/>
        <end position="118"/>
    </location>
</feature>
<evidence type="ECO:0000256" key="1">
    <source>
        <dbReference type="SAM" id="Phobius"/>
    </source>
</evidence>
<dbReference type="RefSeq" id="WP_209379164.1">
    <property type="nucleotide sequence ID" value="NZ_JAGIZB010000007.1"/>
</dbReference>
<dbReference type="Proteomes" id="UP000681594">
    <property type="component" value="Unassembled WGS sequence"/>
</dbReference>
<organism evidence="2 3">
    <name type="scientific">Pararoseomonas baculiformis</name>
    <dbReference type="NCBI Taxonomy" id="2820812"/>
    <lineage>
        <taxon>Bacteria</taxon>
        <taxon>Pseudomonadati</taxon>
        <taxon>Pseudomonadota</taxon>
        <taxon>Alphaproteobacteria</taxon>
        <taxon>Acetobacterales</taxon>
        <taxon>Acetobacteraceae</taxon>
        <taxon>Pararoseomonas</taxon>
    </lineage>
</organism>
<sequence length="438" mass="47563">MIRLLMLLLGSELIQRRWAALAVLGIAWALVGATIFVDALDGDTVIQPHYFGYLLLLEGAVALAAAFAAVTRRGYRFARATVLILPAVAIILQPPHGNLIIAILLGFVLLVDGGFRIASAHVVRFQGWRLSLAAGVVELLFAIATLQPWPTGYEGTIGANVGALLMAGGLATLRLALRLRRLPAGTPISVLLGAALPAAAWARQVADADASRGDLVVHVWTPAGSAGTVARRPLLDRYVAAVDRNGVISTGHAALELKPDLYISHYPAVEIDRSPDDFGRALRATQENDVPGRFQPSYREEADGWCEATEHVRFSQFDAERLRAFWHAYSQDRTYNLTNRNCSSVVAHALDAALEGALSRSGRPWKAGFQAMLNPDLWAAGVLRRRAESMAWTPGLVLDYARLLQVVVEPEPEAPLLAWLRRRRPAPVARIAAGEREV</sequence>
<keyword evidence="1" id="KW-0812">Transmembrane</keyword>
<dbReference type="PANTHER" id="PTHR34989">
    <property type="entry name" value="PROTEIN HDED"/>
    <property type="match status" value="1"/>
</dbReference>
<feature type="transmembrane region" description="Helical" evidence="1">
    <location>
        <begin position="20"/>
        <end position="38"/>
    </location>
</feature>
<gene>
    <name evidence="2" type="ORF">J8J14_08945</name>
</gene>
<name>A0ABS4AED2_9PROT</name>
<comment type="caution">
    <text evidence="2">The sequence shown here is derived from an EMBL/GenBank/DDBJ whole genome shotgun (WGS) entry which is preliminary data.</text>
</comment>
<evidence type="ECO:0000313" key="3">
    <source>
        <dbReference type="Proteomes" id="UP000681594"/>
    </source>
</evidence>
<keyword evidence="1" id="KW-1133">Transmembrane helix</keyword>
<feature type="transmembrane region" description="Helical" evidence="1">
    <location>
        <begin position="130"/>
        <end position="149"/>
    </location>
</feature>
<feature type="transmembrane region" description="Helical" evidence="1">
    <location>
        <begin position="50"/>
        <end position="70"/>
    </location>
</feature>
<accession>A0ABS4AED2</accession>
<protein>
    <submittedName>
        <fullName evidence="2">DUF308 domain-containing protein</fullName>
    </submittedName>
</protein>
<feature type="transmembrane region" description="Helical" evidence="1">
    <location>
        <begin position="77"/>
        <end position="93"/>
    </location>
</feature>
<reference evidence="2 3" key="1">
    <citation type="submission" date="2021-03" db="EMBL/GenBank/DDBJ databases">
        <authorList>
            <person name="So Y."/>
        </authorList>
    </citation>
    <scope>NUCLEOTIDE SEQUENCE [LARGE SCALE GENOMIC DNA]</scope>
    <source>
        <strain evidence="2 3">SSH11</strain>
    </source>
</reference>
<feature type="transmembrane region" description="Helical" evidence="1">
    <location>
        <begin position="155"/>
        <end position="177"/>
    </location>
</feature>